<name>A0A4Y2SJT7_ARAVE</name>
<evidence type="ECO:0000313" key="1">
    <source>
        <dbReference type="EMBL" id="GBN87876.1"/>
    </source>
</evidence>
<reference evidence="1 2" key="1">
    <citation type="journal article" date="2019" name="Sci. Rep.">
        <title>Orb-weaving spider Araneus ventricosus genome elucidates the spidroin gene catalogue.</title>
        <authorList>
            <person name="Kono N."/>
            <person name="Nakamura H."/>
            <person name="Ohtoshi R."/>
            <person name="Moran D.A.P."/>
            <person name="Shinohara A."/>
            <person name="Yoshida Y."/>
            <person name="Fujiwara M."/>
            <person name="Mori M."/>
            <person name="Tomita M."/>
            <person name="Arakawa K."/>
        </authorList>
    </citation>
    <scope>NUCLEOTIDE SEQUENCE [LARGE SCALE GENOMIC DNA]</scope>
</reference>
<protein>
    <submittedName>
        <fullName evidence="1">Uncharacterized protein</fullName>
    </submittedName>
</protein>
<comment type="caution">
    <text evidence="1">The sequence shown here is derived from an EMBL/GenBank/DDBJ whole genome shotgun (WGS) entry which is preliminary data.</text>
</comment>
<dbReference type="AlphaFoldDB" id="A0A4Y2SJT7"/>
<evidence type="ECO:0000313" key="2">
    <source>
        <dbReference type="Proteomes" id="UP000499080"/>
    </source>
</evidence>
<proteinExistence type="predicted"/>
<organism evidence="1 2">
    <name type="scientific">Araneus ventricosus</name>
    <name type="common">Orbweaver spider</name>
    <name type="synonym">Epeira ventricosa</name>
    <dbReference type="NCBI Taxonomy" id="182803"/>
    <lineage>
        <taxon>Eukaryota</taxon>
        <taxon>Metazoa</taxon>
        <taxon>Ecdysozoa</taxon>
        <taxon>Arthropoda</taxon>
        <taxon>Chelicerata</taxon>
        <taxon>Arachnida</taxon>
        <taxon>Araneae</taxon>
        <taxon>Araneomorphae</taxon>
        <taxon>Entelegynae</taxon>
        <taxon>Araneoidea</taxon>
        <taxon>Araneidae</taxon>
        <taxon>Araneus</taxon>
    </lineage>
</organism>
<sequence>MKDIKKLSTDQYLYRICLAIKDVSCSSSVTDNSPGKLSHARWLTPENRLLRLYIGTASPSQNLIILVKCVMLVYDPMWFEIKNEIKLPVWCPTFLENDFPCKAASRQC</sequence>
<dbReference type="Proteomes" id="UP000499080">
    <property type="component" value="Unassembled WGS sequence"/>
</dbReference>
<dbReference type="PANTHER" id="PTHR46409">
    <property type="entry name" value="HTH PSQ-TYPE DOMAIN-CONTAINING PROTEIN"/>
    <property type="match status" value="1"/>
</dbReference>
<keyword evidence="2" id="KW-1185">Reference proteome</keyword>
<dbReference type="PANTHER" id="PTHR46409:SF1">
    <property type="entry name" value="HTH PSQ-TYPE DOMAIN-CONTAINING PROTEIN"/>
    <property type="match status" value="1"/>
</dbReference>
<dbReference type="EMBL" id="BGPR01022018">
    <property type="protein sequence ID" value="GBN87876.1"/>
    <property type="molecule type" value="Genomic_DNA"/>
</dbReference>
<accession>A0A4Y2SJT7</accession>
<gene>
    <name evidence="1" type="ORF">AVEN_202465_1</name>
</gene>